<dbReference type="InterPro" id="IPR036188">
    <property type="entry name" value="FAD/NAD-bd_sf"/>
</dbReference>
<evidence type="ECO:0000256" key="2">
    <source>
        <dbReference type="ARBA" id="ARBA00022630"/>
    </source>
</evidence>
<dbReference type="PANTHER" id="PTHR11632:SF51">
    <property type="entry name" value="SUCCINATE DEHYDROGENASE [UBIQUINONE] FLAVOPROTEIN SUBUNIT, MITOCHONDRIAL"/>
    <property type="match status" value="1"/>
</dbReference>
<keyword evidence="2" id="KW-0285">Flavoprotein</keyword>
<name>M5PU40_DESAF</name>
<keyword evidence="3 6" id="KW-0560">Oxidoreductase</keyword>
<dbReference type="SUPFAM" id="SSF51905">
    <property type="entry name" value="FAD/NAD(P)-binding domain"/>
    <property type="match status" value="1"/>
</dbReference>
<dbReference type="EC" id="1.8.99.2" evidence="6"/>
<dbReference type="InterPro" id="IPR037099">
    <property type="entry name" value="Fum_R/Succ_DH_flav-like_C_sf"/>
</dbReference>
<evidence type="ECO:0000313" key="6">
    <source>
        <dbReference type="EMBL" id="EMG37867.1"/>
    </source>
</evidence>
<dbReference type="PANTHER" id="PTHR11632">
    <property type="entry name" value="SUCCINATE DEHYDROGENASE 2 FLAVOPROTEIN SUBUNIT"/>
    <property type="match status" value="1"/>
</dbReference>
<organism evidence="6 7">
    <name type="scientific">Desulfocurvibacter africanus PCS</name>
    <dbReference type="NCBI Taxonomy" id="1262666"/>
    <lineage>
        <taxon>Bacteria</taxon>
        <taxon>Pseudomonadati</taxon>
        <taxon>Thermodesulfobacteriota</taxon>
        <taxon>Desulfovibrionia</taxon>
        <taxon>Desulfovibrionales</taxon>
        <taxon>Desulfovibrionaceae</taxon>
        <taxon>Desulfocurvibacter</taxon>
    </lineage>
</organism>
<accession>M5PU40</accession>
<comment type="caution">
    <text evidence="6">The sequence shown here is derived from an EMBL/GenBank/DDBJ whole genome shotgun (WGS) entry which is preliminary data.</text>
</comment>
<dbReference type="AlphaFoldDB" id="M5PU40"/>
<dbReference type="Gene3D" id="3.50.50.60">
    <property type="entry name" value="FAD/NAD(P)-binding domain"/>
    <property type="match status" value="1"/>
</dbReference>
<dbReference type="PIRSF" id="PIRSF000171">
    <property type="entry name" value="SDHA_APRA_LASPO"/>
    <property type="match status" value="1"/>
</dbReference>
<dbReference type="GO" id="GO:0000104">
    <property type="term" value="F:succinate dehydrogenase activity"/>
    <property type="evidence" value="ECO:0007669"/>
    <property type="project" value="TreeGrafter"/>
</dbReference>
<dbReference type="RefSeq" id="WP_005985210.1">
    <property type="nucleotide sequence ID" value="NZ_AOSV01000012.1"/>
</dbReference>
<dbReference type="SUPFAM" id="SSF56425">
    <property type="entry name" value="Succinate dehydrogenase/fumarate reductase flavoprotein, catalytic domain"/>
    <property type="match status" value="1"/>
</dbReference>
<protein>
    <submittedName>
        <fullName evidence="6">Dissimilatory adenylylsulfate reductase alpha subunit</fullName>
        <ecNumber evidence="6">1.8.99.2</ecNumber>
    </submittedName>
</protein>
<feature type="active site" description="Proton acceptor" evidence="4">
    <location>
        <position position="297"/>
    </location>
</feature>
<dbReference type="Gene3D" id="3.90.700.10">
    <property type="entry name" value="Succinate dehydrogenase/fumarate reductase flavoprotein, catalytic domain"/>
    <property type="match status" value="1"/>
</dbReference>
<dbReference type="PRINTS" id="PR00368">
    <property type="entry name" value="FADPNR"/>
</dbReference>
<dbReference type="InterPro" id="IPR027477">
    <property type="entry name" value="Succ_DH/fumarate_Rdtase_cat_sf"/>
</dbReference>
<dbReference type="GO" id="GO:0050660">
    <property type="term" value="F:flavin adenine dinucleotide binding"/>
    <property type="evidence" value="ECO:0007669"/>
    <property type="project" value="TreeGrafter"/>
</dbReference>
<dbReference type="InterPro" id="IPR030664">
    <property type="entry name" value="SdhA/FrdA/AprA"/>
</dbReference>
<dbReference type="SUPFAM" id="SSF46977">
    <property type="entry name" value="Succinate dehydrogenase/fumarate reductase flavoprotein C-terminal domain"/>
    <property type="match status" value="1"/>
</dbReference>
<evidence type="ECO:0000256" key="3">
    <source>
        <dbReference type="ARBA" id="ARBA00023002"/>
    </source>
</evidence>
<evidence type="ECO:0000256" key="1">
    <source>
        <dbReference type="ARBA" id="ARBA00001974"/>
    </source>
</evidence>
<dbReference type="NCBIfam" id="NF005331">
    <property type="entry name" value="PRK06854.1-2"/>
    <property type="match status" value="1"/>
</dbReference>
<dbReference type="PATRIC" id="fig|1262666.3.peg.1280"/>
<dbReference type="EMBL" id="AOSV01000012">
    <property type="protein sequence ID" value="EMG37867.1"/>
    <property type="molecule type" value="Genomic_DNA"/>
</dbReference>
<reference evidence="6 7" key="1">
    <citation type="journal article" date="2013" name="Genome Announc.">
        <title>Draft Genome Sequence for Desulfovibrio africanus Strain PCS.</title>
        <authorList>
            <person name="Brown S.D."/>
            <person name="Utturkar S.M."/>
            <person name="Arkin A.P."/>
            <person name="Deutschbauer A.M."/>
            <person name="Elias D.A."/>
            <person name="Hazen T.C."/>
            <person name="Chakraborty R."/>
        </authorList>
    </citation>
    <scope>NUCLEOTIDE SEQUENCE [LARGE SCALE GENOMIC DNA]</scope>
    <source>
        <strain evidence="6 7">PCS</strain>
    </source>
</reference>
<evidence type="ECO:0000313" key="7">
    <source>
        <dbReference type="Proteomes" id="UP000011922"/>
    </source>
</evidence>
<dbReference type="GO" id="GO:0005886">
    <property type="term" value="C:plasma membrane"/>
    <property type="evidence" value="ECO:0007669"/>
    <property type="project" value="TreeGrafter"/>
</dbReference>
<evidence type="ECO:0000259" key="5">
    <source>
        <dbReference type="Pfam" id="PF00890"/>
    </source>
</evidence>
<dbReference type="Gene3D" id="1.20.58.100">
    <property type="entry name" value="Fumarate reductase/succinate dehydrogenase flavoprotein-like, C-terminal domain"/>
    <property type="match status" value="1"/>
</dbReference>
<proteinExistence type="predicted"/>
<dbReference type="Pfam" id="PF00890">
    <property type="entry name" value="FAD_binding_2"/>
    <property type="match status" value="1"/>
</dbReference>
<dbReference type="OrthoDB" id="9806724at2"/>
<dbReference type="GO" id="GO:0009055">
    <property type="term" value="F:electron transfer activity"/>
    <property type="evidence" value="ECO:0007669"/>
    <property type="project" value="TreeGrafter"/>
</dbReference>
<gene>
    <name evidence="6" type="ORF">PCS_01260</name>
</gene>
<dbReference type="Proteomes" id="UP000011922">
    <property type="component" value="Unassembled WGS sequence"/>
</dbReference>
<evidence type="ECO:0000256" key="4">
    <source>
        <dbReference type="PIRSR" id="PIRSR000171-1"/>
    </source>
</evidence>
<comment type="cofactor">
    <cofactor evidence="1">
        <name>FAD</name>
        <dbReference type="ChEBI" id="CHEBI:57692"/>
    </cofactor>
</comment>
<sequence length="595" mass="66117">MAKRAIKGLPKSLADVQTVVVDADLLIIGGGNAGCFSAVEAKKLDPNCKVVIMEKAEIKRSGACSAGMDAINTYIPEGKTPEDLVRWSRSQVGGGPIREDLSLSNAEELNEAVDDLERWGLPILRDENGKIKYRGQWDISIHGEQLKPIMAEKALENSDEVHNRVTATNLLMKDGRCAGALGFGVRDGKFYVFRAKATIVATGGACGLYKSYTADSTSSHHQTWMCPYNVGTGYAMGIRQGAEMTSMEQRWVATRSKDFCGPIDTISVGYKSAVINAKGERVLQKHYAHLGGDKSPRYIRANAPMEEWLAGRGPTYCDTRHLTADKVKELKIDYLNERPSFVLFLAARGQDITKDPIEIYGSDPYIIGGHTQSGFWVDMGRMTTVPGLFAAGETAGGNPNKFVGGCAAEGKLATRGALKYIAENRVELPEIDQAQLKIEIERVFAPLLRGGDFDGVSAVEMEERLQRLMDEYAGGTSQFYRTNEERLDYALRHIKMLRDQVRFLKAGDLHELMLCHDVIDRIDVAEVLCHHLKGRKETRWQGWQTRSDYPETDPAYDCFVETRKNLKTGEIECFTRPYEQIISGDRRAPSLPDKN</sequence>
<dbReference type="GO" id="GO:0009061">
    <property type="term" value="P:anaerobic respiration"/>
    <property type="evidence" value="ECO:0007669"/>
    <property type="project" value="TreeGrafter"/>
</dbReference>
<feature type="domain" description="FAD-dependent oxidoreductase 2 FAD-binding" evidence="5">
    <location>
        <begin position="24"/>
        <end position="397"/>
    </location>
</feature>
<dbReference type="InterPro" id="IPR003953">
    <property type="entry name" value="FAD-dep_OxRdtase_2_FAD-bd"/>
</dbReference>
<dbReference type="GO" id="GO:0009973">
    <property type="term" value="F:adenylyl-sulfate reductase activity"/>
    <property type="evidence" value="ECO:0007669"/>
    <property type="project" value="UniProtKB-EC"/>
</dbReference>